<feature type="compositionally biased region" description="Low complexity" evidence="1">
    <location>
        <begin position="234"/>
        <end position="265"/>
    </location>
</feature>
<gene>
    <name evidence="4" type="ORF">NFI95_09300</name>
</gene>
<dbReference type="InterPro" id="IPR036366">
    <property type="entry name" value="PGBDSf"/>
</dbReference>
<evidence type="ECO:0000313" key="4">
    <source>
        <dbReference type="EMBL" id="MCQ8278646.1"/>
    </source>
</evidence>
<name>A0ABT1W6Z6_9PROT</name>
<feature type="region of interest" description="Disordered" evidence="1">
    <location>
        <begin position="205"/>
        <end position="326"/>
    </location>
</feature>
<keyword evidence="2" id="KW-0732">Signal</keyword>
<evidence type="ECO:0000256" key="1">
    <source>
        <dbReference type="SAM" id="MobiDB-lite"/>
    </source>
</evidence>
<sequence>MSSFRALPGVSAALGLLLSAGTALAAPDASGANASGKGAFLLIDGGAPAGQPRLAGCSRAMSDLHTALDKAGAANTLLLAPTASALREALLRFGNTNGTGANAVLFCGYAAETGGNVFALGSDFAPHDDPALSAVSIRAFSRVSGDKNGLVVLDLHPVAAEGASVAAVAGALNGAAGAWSTDPSLSGTRIVETDTAPGDASLTLRAAQSGATSPETLARALSAPRPAETASAQATLPAAGPVTAAAPAPTTAPSAAPEAAQQAGTDKAPATPAADSGKPSGDGGTKTEDATATQTGADHPDASKTAGDAGAVPLAPKPAPRPRVHVDPAVRRIQVALLARGLFSGRVNGVNGAETQRGIKHFQAMLGHPVTGELTADETKQLTGG</sequence>
<reference evidence="4 5" key="1">
    <citation type="submission" date="2022-06" db="EMBL/GenBank/DDBJ databases">
        <title>Endosaccharibacter gen. nov., sp. nov., endophytic bacteria isolated from sugarcane.</title>
        <authorList>
            <person name="Pitiwittayakul N."/>
            <person name="Yukphan P."/>
            <person name="Charoenyingcharoen P."/>
            <person name="Tanasupawat S."/>
        </authorList>
    </citation>
    <scope>NUCLEOTIDE SEQUENCE [LARGE SCALE GENOMIC DNA]</scope>
    <source>
        <strain evidence="4 5">KSS8</strain>
    </source>
</reference>
<organism evidence="4 5">
    <name type="scientific">Endosaccharibacter trunci</name>
    <dbReference type="NCBI Taxonomy" id="2812733"/>
    <lineage>
        <taxon>Bacteria</taxon>
        <taxon>Pseudomonadati</taxon>
        <taxon>Pseudomonadota</taxon>
        <taxon>Alphaproteobacteria</taxon>
        <taxon>Acetobacterales</taxon>
        <taxon>Acetobacteraceae</taxon>
        <taxon>Endosaccharibacter</taxon>
    </lineage>
</organism>
<dbReference type="RefSeq" id="WP_422864128.1">
    <property type="nucleotide sequence ID" value="NZ_JAMSKV010000007.1"/>
</dbReference>
<feature type="chain" id="PRO_5045916518" evidence="2">
    <location>
        <begin position="26"/>
        <end position="385"/>
    </location>
</feature>
<feature type="signal peptide" evidence="2">
    <location>
        <begin position="1"/>
        <end position="25"/>
    </location>
</feature>
<dbReference type="Pfam" id="PF01471">
    <property type="entry name" value="PG_binding_1"/>
    <property type="match status" value="1"/>
</dbReference>
<dbReference type="SUPFAM" id="SSF47090">
    <property type="entry name" value="PGBD-like"/>
    <property type="match status" value="1"/>
</dbReference>
<feature type="domain" description="Peptidoglycan binding-like" evidence="3">
    <location>
        <begin position="328"/>
        <end position="377"/>
    </location>
</feature>
<dbReference type="Proteomes" id="UP001524587">
    <property type="component" value="Unassembled WGS sequence"/>
</dbReference>
<evidence type="ECO:0000259" key="3">
    <source>
        <dbReference type="Pfam" id="PF01471"/>
    </source>
</evidence>
<keyword evidence="5" id="KW-1185">Reference proteome</keyword>
<accession>A0ABT1W6Z6</accession>
<evidence type="ECO:0000313" key="5">
    <source>
        <dbReference type="Proteomes" id="UP001524587"/>
    </source>
</evidence>
<protein>
    <submittedName>
        <fullName evidence="4">Peptidoglycan-binding protein</fullName>
    </submittedName>
</protein>
<evidence type="ECO:0000256" key="2">
    <source>
        <dbReference type="SAM" id="SignalP"/>
    </source>
</evidence>
<proteinExistence type="predicted"/>
<dbReference type="InterPro" id="IPR002477">
    <property type="entry name" value="Peptidoglycan-bd-like"/>
</dbReference>
<dbReference type="InterPro" id="IPR036365">
    <property type="entry name" value="PGBD-like_sf"/>
</dbReference>
<dbReference type="EMBL" id="JAMSKV010000007">
    <property type="protein sequence ID" value="MCQ8278646.1"/>
    <property type="molecule type" value="Genomic_DNA"/>
</dbReference>
<comment type="caution">
    <text evidence="4">The sequence shown here is derived from an EMBL/GenBank/DDBJ whole genome shotgun (WGS) entry which is preliminary data.</text>
</comment>
<dbReference type="Gene3D" id="1.10.101.10">
    <property type="entry name" value="PGBD-like superfamily/PGBD"/>
    <property type="match status" value="1"/>
</dbReference>